<dbReference type="InterPro" id="IPR042099">
    <property type="entry name" value="ANL_N_sf"/>
</dbReference>
<accession>A0A1G7IEX6</accession>
<dbReference type="InterPro" id="IPR000873">
    <property type="entry name" value="AMP-dep_synth/lig_dom"/>
</dbReference>
<dbReference type="Proteomes" id="UP000198922">
    <property type="component" value="Unassembled WGS sequence"/>
</dbReference>
<dbReference type="Gene3D" id="3.30.300.30">
    <property type="match status" value="1"/>
</dbReference>
<gene>
    <name evidence="3" type="ORF">SAMN04488567_3439</name>
</gene>
<dbReference type="InterPro" id="IPR020845">
    <property type="entry name" value="AMP-binding_CS"/>
</dbReference>
<dbReference type="CDD" id="cd05944">
    <property type="entry name" value="FACL_like_4"/>
    <property type="match status" value="1"/>
</dbReference>
<dbReference type="Gene3D" id="3.40.50.12780">
    <property type="entry name" value="N-terminal domain of ligase-like"/>
    <property type="match status" value="1"/>
</dbReference>
<sequence>MSFAGNADRMAIEAEASWEAQGQPATTHALLERTAKAFPDRPALSFQLFSDPKAPAETLSWRDLHAKSAQTANLLRELGVGETDVVAYMLPNCSEVILSYLGGQIAGIVNPINPLLDAGQIAAILRETNAKVLITLKAFPKTDVAQKAAEAVALAPNVKTVLEVDLHRYLTGLKKFIVPLVRPKVEVRHKARVLDFNREIAKRPTTLAFADSPGDRVAAYFHTGGTTGMPKVAQHRYSGIVYNGWLGQKLLFTERDVIICPLPMFHVFAAIVIMGASLASGAQVVMPTPAGYRGDGVFDNFWKLVERWKVTFVITVPTAISALMQRPVDADISSLNMAFSGSAPLPVELYKRFEQAAGVTICEGYGLTEATCLVAINPPQGQKKVGSVGVPFPYTEIRIIDPGTGQDCAPDTVGEICVSNPGVSRGDTYTEADKNRGLYWPGPAHEHQFLRTGDLGRIDPDGYLWITGRAKDLIIRGGHNIDPAEIEEALAAHPAIAFAGAIGQPDAHAGEIPCVYVELCEGAEVTEAELLDYAREHVPEKAARPRHLEILPELPKTAVGKIFKPALRKLAIKRIYDEALAAAGVEAEVAEVVEDNRRGLVAKIRRTGTAEEAQVAKALGAFTRPWDWIGDAETV</sequence>
<evidence type="ECO:0000313" key="4">
    <source>
        <dbReference type="Proteomes" id="UP000198922"/>
    </source>
</evidence>
<dbReference type="AlphaFoldDB" id="A0A1G7IEX6"/>
<dbReference type="PANTHER" id="PTHR43767">
    <property type="entry name" value="LONG-CHAIN-FATTY-ACID--COA LIGASE"/>
    <property type="match status" value="1"/>
</dbReference>
<dbReference type="InterPro" id="IPR025110">
    <property type="entry name" value="AMP-bd_C"/>
</dbReference>
<dbReference type="STRING" id="521013.SAMN04488567_3439"/>
<name>A0A1G7IEX6_9RHOB</name>
<dbReference type="NCBIfam" id="NF005714">
    <property type="entry name" value="PRK07529.1"/>
    <property type="match status" value="1"/>
</dbReference>
<dbReference type="InterPro" id="IPR045851">
    <property type="entry name" value="AMP-bd_C_sf"/>
</dbReference>
<dbReference type="SUPFAM" id="SSF56801">
    <property type="entry name" value="Acetyl-CoA synthetase-like"/>
    <property type="match status" value="1"/>
</dbReference>
<dbReference type="EMBL" id="FNAT01000007">
    <property type="protein sequence ID" value="SDF11252.1"/>
    <property type="molecule type" value="Genomic_DNA"/>
</dbReference>
<proteinExistence type="predicted"/>
<dbReference type="InterPro" id="IPR050237">
    <property type="entry name" value="ATP-dep_AMP-bd_enzyme"/>
</dbReference>
<dbReference type="PROSITE" id="PS00455">
    <property type="entry name" value="AMP_BINDING"/>
    <property type="match status" value="1"/>
</dbReference>
<dbReference type="GO" id="GO:0016878">
    <property type="term" value="F:acid-thiol ligase activity"/>
    <property type="evidence" value="ECO:0007669"/>
    <property type="project" value="UniProtKB-ARBA"/>
</dbReference>
<dbReference type="Pfam" id="PF00501">
    <property type="entry name" value="AMP-binding"/>
    <property type="match status" value="1"/>
</dbReference>
<feature type="domain" description="AMP-dependent synthetase/ligase" evidence="1">
    <location>
        <begin position="31"/>
        <end position="426"/>
    </location>
</feature>
<dbReference type="RefSeq" id="WP_090114010.1">
    <property type="nucleotide sequence ID" value="NZ_FNAT01000007.1"/>
</dbReference>
<protein>
    <submittedName>
        <fullName evidence="3">Fatty-acyl-CoA synthase</fullName>
    </submittedName>
</protein>
<organism evidence="3 4">
    <name type="scientific">Limimaricola pyoseonensis</name>
    <dbReference type="NCBI Taxonomy" id="521013"/>
    <lineage>
        <taxon>Bacteria</taxon>
        <taxon>Pseudomonadati</taxon>
        <taxon>Pseudomonadota</taxon>
        <taxon>Alphaproteobacteria</taxon>
        <taxon>Rhodobacterales</taxon>
        <taxon>Paracoccaceae</taxon>
        <taxon>Limimaricola</taxon>
    </lineage>
</organism>
<dbReference type="OrthoDB" id="9803968at2"/>
<reference evidence="4" key="1">
    <citation type="submission" date="2016-10" db="EMBL/GenBank/DDBJ databases">
        <authorList>
            <person name="Varghese N."/>
            <person name="Submissions S."/>
        </authorList>
    </citation>
    <scope>NUCLEOTIDE SEQUENCE [LARGE SCALE GENOMIC DNA]</scope>
    <source>
        <strain evidence="4">DSM 21424</strain>
    </source>
</reference>
<keyword evidence="4" id="KW-1185">Reference proteome</keyword>
<dbReference type="Pfam" id="PF13193">
    <property type="entry name" value="AMP-binding_C"/>
    <property type="match status" value="1"/>
</dbReference>
<evidence type="ECO:0000313" key="3">
    <source>
        <dbReference type="EMBL" id="SDF11252.1"/>
    </source>
</evidence>
<evidence type="ECO:0000259" key="2">
    <source>
        <dbReference type="Pfam" id="PF13193"/>
    </source>
</evidence>
<dbReference type="PANTHER" id="PTHR43767:SF1">
    <property type="entry name" value="NONRIBOSOMAL PEPTIDE SYNTHASE PES1 (EUROFUNG)-RELATED"/>
    <property type="match status" value="1"/>
</dbReference>
<evidence type="ECO:0000259" key="1">
    <source>
        <dbReference type="Pfam" id="PF00501"/>
    </source>
</evidence>
<feature type="domain" description="AMP-binding enzyme C-terminal" evidence="2">
    <location>
        <begin position="485"/>
        <end position="561"/>
    </location>
</feature>